<keyword evidence="5 7" id="KW-1133">Transmembrane helix</keyword>
<feature type="transmembrane region" description="Helical" evidence="7">
    <location>
        <begin position="163"/>
        <end position="182"/>
    </location>
</feature>
<dbReference type="PROSITE" id="PS50850">
    <property type="entry name" value="MFS"/>
    <property type="match status" value="1"/>
</dbReference>
<proteinExistence type="inferred from homology"/>
<accession>A0A4P6LXL9</accession>
<evidence type="ECO:0000313" key="10">
    <source>
        <dbReference type="Proteomes" id="UP000289794"/>
    </source>
</evidence>
<feature type="transmembrane region" description="Helical" evidence="7">
    <location>
        <begin position="209"/>
        <end position="230"/>
    </location>
</feature>
<feature type="transmembrane region" description="Helical" evidence="7">
    <location>
        <begin position="133"/>
        <end position="157"/>
    </location>
</feature>
<comment type="subcellular location">
    <subcellularLocation>
        <location evidence="1">Cell membrane</location>
        <topology evidence="1">Multi-pass membrane protein</topology>
    </subcellularLocation>
</comment>
<evidence type="ECO:0000259" key="8">
    <source>
        <dbReference type="PROSITE" id="PS50850"/>
    </source>
</evidence>
<feature type="transmembrane region" description="Helical" evidence="7">
    <location>
        <begin position="78"/>
        <end position="96"/>
    </location>
</feature>
<feature type="transmembrane region" description="Helical" evidence="7">
    <location>
        <begin position="331"/>
        <end position="355"/>
    </location>
</feature>
<evidence type="ECO:0000256" key="7">
    <source>
        <dbReference type="SAM" id="Phobius"/>
    </source>
</evidence>
<keyword evidence="6 7" id="KW-0472">Membrane</keyword>
<sequence>MGKNKSSYGKIVIIVLFITLVLGNYFQYQLSPLGPVLMKEMGLSASQFSSVFSSPMIPAIFLGIIAGMLSDKYGVKRLAAIGLAVTAVGLCIRPFATGYASMMGTMILGGVGVTFLNVNMSKIIGGWYPPERVGTMVGIVMVGSTLGMTVGTATTAMMPSYTFAFAVSGIAAVVVFILWVLFMKDGESEQKAQESSLESLKIVLKSKNIWLVGLCLMCVLGCNVAVSAFLPTALQSRGISAATSGVMASVMTVGSLLGSLLGPTVCGRMPSMKAFLIGLGAAAGVCAAFGWLGAMPIIAVSLLLAGFCIGTLIPLYMSFPMLLPEIGPRYAGSAGGAITTLELLGAVVIPTYVITPIAGENFILMFLLAGGCMLLMCILVIFLPELQKKKSKVNS</sequence>
<dbReference type="PANTHER" id="PTHR23514:SF3">
    <property type="entry name" value="BYPASS OF STOP CODON PROTEIN 6"/>
    <property type="match status" value="1"/>
</dbReference>
<evidence type="ECO:0000256" key="4">
    <source>
        <dbReference type="ARBA" id="ARBA00022692"/>
    </source>
</evidence>
<dbReference type="InterPro" id="IPR036259">
    <property type="entry name" value="MFS_trans_sf"/>
</dbReference>
<feature type="transmembrane region" description="Helical" evidence="7">
    <location>
        <begin position="242"/>
        <end position="262"/>
    </location>
</feature>
<feature type="domain" description="Major facilitator superfamily (MFS) profile" evidence="8">
    <location>
        <begin position="12"/>
        <end position="388"/>
    </location>
</feature>
<reference evidence="9 10" key="1">
    <citation type="submission" date="2019-01" db="EMBL/GenBank/DDBJ databases">
        <title>PMF-metabolizing Aryl O-demethylase.</title>
        <authorList>
            <person name="Kim M."/>
        </authorList>
    </citation>
    <scope>NUCLEOTIDE SEQUENCE [LARGE SCALE GENOMIC DNA]</scope>
    <source>
        <strain evidence="9 10">PMF1</strain>
    </source>
</reference>
<dbReference type="GO" id="GO:0005886">
    <property type="term" value="C:plasma membrane"/>
    <property type="evidence" value="ECO:0007669"/>
    <property type="project" value="UniProtKB-SubCell"/>
</dbReference>
<dbReference type="InterPro" id="IPR011701">
    <property type="entry name" value="MFS"/>
</dbReference>
<dbReference type="SUPFAM" id="SSF103473">
    <property type="entry name" value="MFS general substrate transporter"/>
    <property type="match status" value="1"/>
</dbReference>
<dbReference type="PANTHER" id="PTHR23514">
    <property type="entry name" value="BYPASS OF STOP CODON PROTEIN 6"/>
    <property type="match status" value="1"/>
</dbReference>
<feature type="transmembrane region" description="Helical" evidence="7">
    <location>
        <begin position="48"/>
        <end position="66"/>
    </location>
</feature>
<feature type="transmembrane region" description="Helical" evidence="7">
    <location>
        <begin position="298"/>
        <end position="319"/>
    </location>
</feature>
<dbReference type="AlphaFoldDB" id="A0A4P6LXL9"/>
<dbReference type="Gene3D" id="1.20.1250.20">
    <property type="entry name" value="MFS general substrate transporter like domains"/>
    <property type="match status" value="2"/>
</dbReference>
<dbReference type="Pfam" id="PF07690">
    <property type="entry name" value="MFS_1"/>
    <property type="match status" value="1"/>
</dbReference>
<feature type="transmembrane region" description="Helical" evidence="7">
    <location>
        <begin position="274"/>
        <end position="292"/>
    </location>
</feature>
<name>A0A4P6LXL9_9FIRM</name>
<feature type="transmembrane region" description="Helical" evidence="7">
    <location>
        <begin position="102"/>
        <end position="121"/>
    </location>
</feature>
<dbReference type="GO" id="GO:0022857">
    <property type="term" value="F:transmembrane transporter activity"/>
    <property type="evidence" value="ECO:0007669"/>
    <property type="project" value="InterPro"/>
</dbReference>
<feature type="transmembrane region" description="Helical" evidence="7">
    <location>
        <begin position="7"/>
        <end position="28"/>
    </location>
</feature>
<gene>
    <name evidence="9" type="primary">exuT</name>
    <name evidence="9" type="ORF">PMF13cell1_02900</name>
</gene>
<dbReference type="EMBL" id="CP035945">
    <property type="protein sequence ID" value="QBE97344.1"/>
    <property type="molecule type" value="Genomic_DNA"/>
</dbReference>
<evidence type="ECO:0000256" key="5">
    <source>
        <dbReference type="ARBA" id="ARBA00022989"/>
    </source>
</evidence>
<dbReference type="Proteomes" id="UP000289794">
    <property type="component" value="Chromosome"/>
</dbReference>
<organism evidence="9 10">
    <name type="scientific">Blautia producta</name>
    <dbReference type="NCBI Taxonomy" id="33035"/>
    <lineage>
        <taxon>Bacteria</taxon>
        <taxon>Bacillati</taxon>
        <taxon>Bacillota</taxon>
        <taxon>Clostridia</taxon>
        <taxon>Lachnospirales</taxon>
        <taxon>Lachnospiraceae</taxon>
        <taxon>Blautia</taxon>
    </lineage>
</organism>
<dbReference type="RefSeq" id="WP_130181168.1">
    <property type="nucleotide sequence ID" value="NZ_CP035945.1"/>
</dbReference>
<comment type="similarity">
    <text evidence="2">Belongs to the major facilitator superfamily.</text>
</comment>
<dbReference type="KEGG" id="bpro:PMF13cell1_02900"/>
<keyword evidence="3" id="KW-0813">Transport</keyword>
<dbReference type="InterPro" id="IPR051788">
    <property type="entry name" value="MFS_Transporter"/>
</dbReference>
<evidence type="ECO:0000256" key="1">
    <source>
        <dbReference type="ARBA" id="ARBA00004651"/>
    </source>
</evidence>
<keyword evidence="4 7" id="KW-0812">Transmembrane</keyword>
<protein>
    <submittedName>
        <fullName evidence="9">Hexuronate transporter</fullName>
    </submittedName>
</protein>
<evidence type="ECO:0000256" key="6">
    <source>
        <dbReference type="ARBA" id="ARBA00023136"/>
    </source>
</evidence>
<feature type="transmembrane region" description="Helical" evidence="7">
    <location>
        <begin position="361"/>
        <end position="383"/>
    </location>
</feature>
<evidence type="ECO:0000256" key="3">
    <source>
        <dbReference type="ARBA" id="ARBA00022448"/>
    </source>
</evidence>
<evidence type="ECO:0000256" key="2">
    <source>
        <dbReference type="ARBA" id="ARBA00008335"/>
    </source>
</evidence>
<dbReference type="InterPro" id="IPR020846">
    <property type="entry name" value="MFS_dom"/>
</dbReference>
<evidence type="ECO:0000313" key="9">
    <source>
        <dbReference type="EMBL" id="QBE97344.1"/>
    </source>
</evidence>